<dbReference type="GO" id="GO:0005737">
    <property type="term" value="C:cytoplasm"/>
    <property type="evidence" value="ECO:0007669"/>
    <property type="project" value="UniProtKB-SubCell"/>
</dbReference>
<comment type="similarity">
    <text evidence="14">Belongs to the MurCDEF family.</text>
</comment>
<dbReference type="InterPro" id="IPR004101">
    <property type="entry name" value="Mur_ligase_C"/>
</dbReference>
<dbReference type="GO" id="GO:0009252">
    <property type="term" value="P:peptidoglycan biosynthetic process"/>
    <property type="evidence" value="ECO:0007669"/>
    <property type="project" value="UniProtKB-UniRule"/>
</dbReference>
<feature type="domain" description="Mur ligase C-terminal" evidence="16">
    <location>
        <begin position="324"/>
        <end position="455"/>
    </location>
</feature>
<evidence type="ECO:0000256" key="5">
    <source>
        <dbReference type="ARBA" id="ARBA00022598"/>
    </source>
</evidence>
<dbReference type="InterPro" id="IPR013221">
    <property type="entry name" value="Mur_ligase_cen"/>
</dbReference>
<dbReference type="InterPro" id="IPR036565">
    <property type="entry name" value="Mur-like_cat_sf"/>
</dbReference>
<evidence type="ECO:0000256" key="3">
    <source>
        <dbReference type="ARBA" id="ARBA00012211"/>
    </source>
</evidence>
<evidence type="ECO:0000313" key="18">
    <source>
        <dbReference type="EMBL" id="MCQ4813319.1"/>
    </source>
</evidence>
<keyword evidence="4 14" id="KW-0963">Cytoplasm</keyword>
<dbReference type="GO" id="GO:0005524">
    <property type="term" value="F:ATP binding"/>
    <property type="evidence" value="ECO:0007669"/>
    <property type="project" value="UniProtKB-UniRule"/>
</dbReference>
<dbReference type="SUPFAM" id="SSF53244">
    <property type="entry name" value="MurD-like peptide ligases, peptide-binding domain"/>
    <property type="match status" value="1"/>
</dbReference>
<proteinExistence type="inferred from homology"/>
<dbReference type="GO" id="GO:0008360">
    <property type="term" value="P:regulation of cell shape"/>
    <property type="evidence" value="ECO:0007669"/>
    <property type="project" value="UniProtKB-KW"/>
</dbReference>
<evidence type="ECO:0000259" key="17">
    <source>
        <dbReference type="Pfam" id="PF08245"/>
    </source>
</evidence>
<evidence type="ECO:0000259" key="16">
    <source>
        <dbReference type="Pfam" id="PF02875"/>
    </source>
</evidence>
<dbReference type="SUPFAM" id="SSF53623">
    <property type="entry name" value="MurD-like peptide ligases, catalytic domain"/>
    <property type="match status" value="1"/>
</dbReference>
<dbReference type="InterPro" id="IPR000713">
    <property type="entry name" value="Mur_ligase_N"/>
</dbReference>
<dbReference type="EMBL" id="JANFYT010000004">
    <property type="protein sequence ID" value="MCQ4813319.1"/>
    <property type="molecule type" value="Genomic_DNA"/>
</dbReference>
<dbReference type="RefSeq" id="WP_256181373.1">
    <property type="nucleotide sequence ID" value="NZ_JANFYT010000004.1"/>
</dbReference>
<dbReference type="Pfam" id="PF08245">
    <property type="entry name" value="Mur_ligase_M"/>
    <property type="match status" value="1"/>
</dbReference>
<keyword evidence="5 14" id="KW-0436">Ligase</keyword>
<keyword evidence="12 14" id="KW-0961">Cell wall biogenesis/degradation</keyword>
<protein>
    <recommendedName>
        <fullName evidence="3 14">UDP-N-acetylmuramate--L-alanine ligase</fullName>
        <ecNumber evidence="3 14">6.3.2.8</ecNumber>
    </recommendedName>
    <alternativeName>
        <fullName evidence="14">UDP-N-acetylmuramoyl-L-alanine synthetase</fullName>
    </alternativeName>
</protein>
<gene>
    <name evidence="14 18" type="primary">murC</name>
    <name evidence="18" type="ORF">NE630_02645</name>
</gene>
<dbReference type="Proteomes" id="UP001205919">
    <property type="component" value="Unassembled WGS sequence"/>
</dbReference>
<dbReference type="SUPFAM" id="SSF51984">
    <property type="entry name" value="MurCD N-terminal domain"/>
    <property type="match status" value="1"/>
</dbReference>
<evidence type="ECO:0000256" key="9">
    <source>
        <dbReference type="ARBA" id="ARBA00022960"/>
    </source>
</evidence>
<dbReference type="GO" id="GO:0051301">
    <property type="term" value="P:cell division"/>
    <property type="evidence" value="ECO:0007669"/>
    <property type="project" value="UniProtKB-KW"/>
</dbReference>
<evidence type="ECO:0000256" key="10">
    <source>
        <dbReference type="ARBA" id="ARBA00022984"/>
    </source>
</evidence>
<keyword evidence="7 14" id="KW-0547">Nucleotide-binding</keyword>
<reference evidence="18 19" key="1">
    <citation type="submission" date="2022-06" db="EMBL/GenBank/DDBJ databases">
        <title>Isolation of gut microbiota from human fecal samples.</title>
        <authorList>
            <person name="Pamer E.G."/>
            <person name="Barat B."/>
            <person name="Waligurski E."/>
            <person name="Medina S."/>
            <person name="Paddock L."/>
            <person name="Mostad J."/>
        </authorList>
    </citation>
    <scope>NUCLEOTIDE SEQUENCE [LARGE SCALE GENOMIC DNA]</scope>
    <source>
        <strain evidence="18 19">DFI.9.90</strain>
    </source>
</reference>
<sequence length="473" mass="51742">MITLDNRDINLKNKSIHLMGIGGAGMSGLAILLDQIGAKVSGCDTIKTAYMKHLEERNIPIIIGHEAKHIDEFMPNILVYSSALPNDHPEILKAWQQGIQVSRRAEVLSQIFNVRRGVGVAGTHGKTTTSSMISLVAEKAGLDPTVAIGGELLQIGTNAKLGTSDYMVAELDESDRSFVYFHPEIAIVTNVDWDHRDHYMTFKAVTDAFAEFLTHVKSEGRVIICMEDGGVRKLCEEYNVSPSVVTYGWGRGWNWGAAEVKHFVGGGVSYTLFHDGEELGAVELSVSGEHNVLNSLAAYAACHEMGIAHDDIVKGLKIFSGAKRRLQKTGEVGDILIYDDYGHHPNEISATLNTVRNIFPERRIVVIFQPHRFSRTAALYKEFADALSLADRAFILPIYGSDEMPMEGVSSKLIFDAASDDMRSHYELSGNFDDLITSVCKAARSGDVILTVGAGSVGTLGKKIVEKLTEMQA</sequence>
<dbReference type="Gene3D" id="3.40.50.720">
    <property type="entry name" value="NAD(P)-binding Rossmann-like Domain"/>
    <property type="match status" value="1"/>
</dbReference>
<dbReference type="Pfam" id="PF02875">
    <property type="entry name" value="Mur_ligase_C"/>
    <property type="match status" value="1"/>
</dbReference>
<evidence type="ECO:0000259" key="15">
    <source>
        <dbReference type="Pfam" id="PF01225"/>
    </source>
</evidence>
<evidence type="ECO:0000256" key="11">
    <source>
        <dbReference type="ARBA" id="ARBA00023306"/>
    </source>
</evidence>
<evidence type="ECO:0000256" key="14">
    <source>
        <dbReference type="HAMAP-Rule" id="MF_00046"/>
    </source>
</evidence>
<keyword evidence="10 14" id="KW-0573">Peptidoglycan synthesis</keyword>
<dbReference type="Pfam" id="PF01225">
    <property type="entry name" value="Mur_ligase"/>
    <property type="match status" value="1"/>
</dbReference>
<organism evidence="18 19">
    <name type="scientific">Cloacibacillus evryensis</name>
    <dbReference type="NCBI Taxonomy" id="508460"/>
    <lineage>
        <taxon>Bacteria</taxon>
        <taxon>Thermotogati</taxon>
        <taxon>Synergistota</taxon>
        <taxon>Synergistia</taxon>
        <taxon>Synergistales</taxon>
        <taxon>Synergistaceae</taxon>
        <taxon>Cloacibacillus</taxon>
    </lineage>
</organism>
<accession>A0AAW5K2G6</accession>
<dbReference type="EC" id="6.3.2.8" evidence="3 14"/>
<dbReference type="Gene3D" id="3.40.1190.10">
    <property type="entry name" value="Mur-like, catalytic domain"/>
    <property type="match status" value="1"/>
</dbReference>
<feature type="binding site" evidence="14">
    <location>
        <begin position="122"/>
        <end position="128"/>
    </location>
    <ligand>
        <name>ATP</name>
        <dbReference type="ChEBI" id="CHEBI:30616"/>
    </ligand>
</feature>
<name>A0AAW5K2G6_9BACT</name>
<comment type="subcellular location">
    <subcellularLocation>
        <location evidence="1 14">Cytoplasm</location>
    </subcellularLocation>
</comment>
<comment type="catalytic activity">
    <reaction evidence="13 14">
        <text>UDP-N-acetyl-alpha-D-muramate + L-alanine + ATP = UDP-N-acetyl-alpha-D-muramoyl-L-alanine + ADP + phosphate + H(+)</text>
        <dbReference type="Rhea" id="RHEA:23372"/>
        <dbReference type="ChEBI" id="CHEBI:15378"/>
        <dbReference type="ChEBI" id="CHEBI:30616"/>
        <dbReference type="ChEBI" id="CHEBI:43474"/>
        <dbReference type="ChEBI" id="CHEBI:57972"/>
        <dbReference type="ChEBI" id="CHEBI:70757"/>
        <dbReference type="ChEBI" id="CHEBI:83898"/>
        <dbReference type="ChEBI" id="CHEBI:456216"/>
        <dbReference type="EC" id="6.3.2.8"/>
    </reaction>
</comment>
<evidence type="ECO:0000256" key="13">
    <source>
        <dbReference type="ARBA" id="ARBA00047833"/>
    </source>
</evidence>
<dbReference type="HAMAP" id="MF_00046">
    <property type="entry name" value="MurC"/>
    <property type="match status" value="1"/>
</dbReference>
<dbReference type="InterPro" id="IPR050061">
    <property type="entry name" value="MurCDEF_pg_biosynth"/>
</dbReference>
<comment type="function">
    <text evidence="14">Cell wall formation.</text>
</comment>
<evidence type="ECO:0000256" key="6">
    <source>
        <dbReference type="ARBA" id="ARBA00022618"/>
    </source>
</evidence>
<keyword evidence="19" id="KW-1185">Reference proteome</keyword>
<keyword evidence="11 14" id="KW-0131">Cell cycle</keyword>
<evidence type="ECO:0000313" key="19">
    <source>
        <dbReference type="Proteomes" id="UP001205919"/>
    </source>
</evidence>
<comment type="caution">
    <text evidence="18">The sequence shown here is derived from an EMBL/GenBank/DDBJ whole genome shotgun (WGS) entry which is preliminary data.</text>
</comment>
<evidence type="ECO:0000256" key="12">
    <source>
        <dbReference type="ARBA" id="ARBA00023316"/>
    </source>
</evidence>
<dbReference type="GO" id="GO:0008763">
    <property type="term" value="F:UDP-N-acetylmuramate-L-alanine ligase activity"/>
    <property type="evidence" value="ECO:0007669"/>
    <property type="project" value="UniProtKB-UniRule"/>
</dbReference>
<keyword evidence="8 14" id="KW-0067">ATP-binding</keyword>
<dbReference type="GO" id="GO:0071555">
    <property type="term" value="P:cell wall organization"/>
    <property type="evidence" value="ECO:0007669"/>
    <property type="project" value="UniProtKB-KW"/>
</dbReference>
<dbReference type="InterPro" id="IPR005758">
    <property type="entry name" value="UDP-N-AcMur_Ala_ligase_MurC"/>
</dbReference>
<dbReference type="PANTHER" id="PTHR43445:SF3">
    <property type="entry name" value="UDP-N-ACETYLMURAMATE--L-ALANINE LIGASE"/>
    <property type="match status" value="1"/>
</dbReference>
<keyword evidence="6 14" id="KW-0132">Cell division</keyword>
<evidence type="ECO:0000256" key="2">
    <source>
        <dbReference type="ARBA" id="ARBA00004752"/>
    </source>
</evidence>
<evidence type="ECO:0000256" key="8">
    <source>
        <dbReference type="ARBA" id="ARBA00022840"/>
    </source>
</evidence>
<feature type="domain" description="Mur ligase N-terminal catalytic" evidence="15">
    <location>
        <begin position="16"/>
        <end position="113"/>
    </location>
</feature>
<keyword evidence="9 14" id="KW-0133">Cell shape</keyword>
<evidence type="ECO:0000256" key="1">
    <source>
        <dbReference type="ARBA" id="ARBA00004496"/>
    </source>
</evidence>
<dbReference type="PANTHER" id="PTHR43445">
    <property type="entry name" value="UDP-N-ACETYLMURAMATE--L-ALANINE LIGASE-RELATED"/>
    <property type="match status" value="1"/>
</dbReference>
<dbReference type="InterPro" id="IPR036615">
    <property type="entry name" value="Mur_ligase_C_dom_sf"/>
</dbReference>
<feature type="domain" description="Mur ligase central" evidence="17">
    <location>
        <begin position="120"/>
        <end position="302"/>
    </location>
</feature>
<comment type="pathway">
    <text evidence="2 14">Cell wall biogenesis; peptidoglycan biosynthesis.</text>
</comment>
<dbReference type="AlphaFoldDB" id="A0AAW5K2G6"/>
<evidence type="ECO:0000256" key="4">
    <source>
        <dbReference type="ARBA" id="ARBA00022490"/>
    </source>
</evidence>
<dbReference type="NCBIfam" id="TIGR01082">
    <property type="entry name" value="murC"/>
    <property type="match status" value="1"/>
</dbReference>
<dbReference type="Gene3D" id="3.90.190.20">
    <property type="entry name" value="Mur ligase, C-terminal domain"/>
    <property type="match status" value="1"/>
</dbReference>
<evidence type="ECO:0000256" key="7">
    <source>
        <dbReference type="ARBA" id="ARBA00022741"/>
    </source>
</evidence>